<evidence type="ECO:0000256" key="1">
    <source>
        <dbReference type="ARBA" id="ARBA00008645"/>
    </source>
</evidence>
<dbReference type="AlphaFoldDB" id="D3BPQ3"/>
<protein>
    <recommendedName>
        <fullName evidence="3">AB hydrolase-1 domain-containing protein</fullName>
    </recommendedName>
</protein>
<accession>D3BPQ3</accession>
<dbReference type="GO" id="GO:0052689">
    <property type="term" value="F:carboxylic ester hydrolase activity"/>
    <property type="evidence" value="ECO:0007669"/>
    <property type="project" value="TreeGrafter"/>
</dbReference>
<organism evidence="4 5">
    <name type="scientific">Heterostelium pallidum (strain ATCC 26659 / Pp 5 / PN500)</name>
    <name type="common">Cellular slime mold</name>
    <name type="synonym">Polysphondylium pallidum</name>
    <dbReference type="NCBI Taxonomy" id="670386"/>
    <lineage>
        <taxon>Eukaryota</taxon>
        <taxon>Amoebozoa</taxon>
        <taxon>Evosea</taxon>
        <taxon>Eumycetozoa</taxon>
        <taxon>Dictyostelia</taxon>
        <taxon>Acytosteliales</taxon>
        <taxon>Acytosteliaceae</taxon>
        <taxon>Heterostelium</taxon>
    </lineage>
</organism>
<dbReference type="PRINTS" id="PR00111">
    <property type="entry name" value="ABHYDROLASE"/>
</dbReference>
<dbReference type="Gene3D" id="3.40.50.1820">
    <property type="entry name" value="alpha/beta hydrolase"/>
    <property type="match status" value="1"/>
</dbReference>
<dbReference type="EMBL" id="ADBJ01000045">
    <property type="protein sequence ID" value="EFA76615.1"/>
    <property type="molecule type" value="Genomic_DNA"/>
</dbReference>
<dbReference type="GeneID" id="31365392"/>
<evidence type="ECO:0000259" key="3">
    <source>
        <dbReference type="Pfam" id="PF00561"/>
    </source>
</evidence>
<dbReference type="PANTHER" id="PTHR46118">
    <property type="entry name" value="PROTEIN ABHD11"/>
    <property type="match status" value="1"/>
</dbReference>
<dbReference type="RefSeq" id="XP_020428747.1">
    <property type="nucleotide sequence ID" value="XM_020580707.1"/>
</dbReference>
<keyword evidence="2" id="KW-0378">Hydrolase</keyword>
<reference evidence="4 5" key="1">
    <citation type="journal article" date="2011" name="Genome Res.">
        <title>Phylogeny-wide analysis of social amoeba genomes highlights ancient origins for complex intercellular communication.</title>
        <authorList>
            <person name="Heidel A.J."/>
            <person name="Lawal H.M."/>
            <person name="Felder M."/>
            <person name="Schilde C."/>
            <person name="Helps N.R."/>
            <person name="Tunggal B."/>
            <person name="Rivero F."/>
            <person name="John U."/>
            <person name="Schleicher M."/>
            <person name="Eichinger L."/>
            <person name="Platzer M."/>
            <person name="Noegel A.A."/>
            <person name="Schaap P."/>
            <person name="Gloeckner G."/>
        </authorList>
    </citation>
    <scope>NUCLEOTIDE SEQUENCE [LARGE SCALE GENOMIC DNA]</scope>
    <source>
        <strain evidence="5">ATCC 26659 / Pp 5 / PN500</strain>
    </source>
</reference>
<name>D3BPQ3_HETP5</name>
<dbReference type="OMA" id="QFICMSL"/>
<gene>
    <name evidence="4" type="ORF">PPL_09920</name>
</gene>
<evidence type="ECO:0000313" key="4">
    <source>
        <dbReference type="EMBL" id="EFA76615.1"/>
    </source>
</evidence>
<feature type="domain" description="AB hydrolase-1" evidence="3">
    <location>
        <begin position="92"/>
        <end position="206"/>
    </location>
</feature>
<dbReference type="InParanoid" id="D3BPQ3"/>
<dbReference type="PANTHER" id="PTHR46118:SF4">
    <property type="entry name" value="PROTEIN ABHD11"/>
    <property type="match status" value="1"/>
</dbReference>
<keyword evidence="5" id="KW-1185">Reference proteome</keyword>
<dbReference type="FunCoup" id="D3BPQ3">
    <property type="interactions" value="468"/>
</dbReference>
<evidence type="ECO:0000313" key="5">
    <source>
        <dbReference type="Proteomes" id="UP000001396"/>
    </source>
</evidence>
<dbReference type="Proteomes" id="UP000001396">
    <property type="component" value="Unassembled WGS sequence"/>
</dbReference>
<proteinExistence type="inferred from homology"/>
<dbReference type="STRING" id="670386.D3BPQ3"/>
<dbReference type="GO" id="GO:0005739">
    <property type="term" value="C:mitochondrion"/>
    <property type="evidence" value="ECO:0007669"/>
    <property type="project" value="TreeGrafter"/>
</dbReference>
<dbReference type="InterPro" id="IPR029058">
    <property type="entry name" value="AB_hydrolase_fold"/>
</dbReference>
<dbReference type="Pfam" id="PF00561">
    <property type="entry name" value="Abhydrolase_1"/>
    <property type="match status" value="1"/>
</dbReference>
<comment type="similarity">
    <text evidence="1">Belongs to the AB hydrolase superfamily.</text>
</comment>
<comment type="caution">
    <text evidence="4">The sequence shown here is derived from an EMBL/GenBank/DDBJ whole genome shotgun (WGS) entry which is preliminary data.</text>
</comment>
<dbReference type="InterPro" id="IPR000073">
    <property type="entry name" value="AB_hydrolase_1"/>
</dbReference>
<sequence length="320" mass="36116">MKLFIDLLGIFINHESESKININNNNVSLSKFGNIIRCGGISSGSYRNTINSINVTRSFCTAAKPLPIELEYNIINPTSAAKTGLDNSLDNIIILHGLFGAGSNWRSISPKIANESNCNVIQVDQRNHGSTKHVDEFNLLAMVEDLNLLIKSKNVKNLSLIGHSMGGKVAMLYALFYPESIHKLLIVDISPHDLTRDTMDDFRRYLLAMKSLDLTTIKSRTQVEKYFEPVEQNIVIRRFLLTNLTLDENQNYKWRVNIDSLLANLHELSRFPAPPGARYLGDTLFLGGGNSNFIREKDYPLIRKYFPNAQIEIIPNTVSF</sequence>
<evidence type="ECO:0000256" key="2">
    <source>
        <dbReference type="ARBA" id="ARBA00022801"/>
    </source>
</evidence>
<dbReference type="SUPFAM" id="SSF53474">
    <property type="entry name" value="alpha/beta-Hydrolases"/>
    <property type="match status" value="1"/>
</dbReference>